<sequence length="298" mass="33213">MKHISSVQFFRQLQGWGIVSAVALVVSACTPNTYTKVPAGKGYEFFRYQPNQTAKISAHRGGGDLKGYPENCIESFAYLAKHLPVIIECDIDLTKDSVMVMMHDASLDRTTTGTGKLIERNYAELGQFRLEDNMGNATPYKIPTLEEVLRWGKNKVTFTLDVKRNVSFAKVVDMIHKTGAGDYVAVITYNAQDAAKLNKLDPNLMISVTIRNRAEYDRLRELGVPDNRMVAFVGVKEPDAELYKFLHEKGIACILGTLGNLDKQAAAKGDQVYKTFAQNGADIMSTDRPFEIAKVLYK</sequence>
<protein>
    <submittedName>
        <fullName evidence="2">Glycerophosphodiester phosphodiesterase</fullName>
    </submittedName>
</protein>
<name>A0A0E4A1L1_9BACT</name>
<dbReference type="InterPro" id="IPR030395">
    <property type="entry name" value="GP_PDE_dom"/>
</dbReference>
<dbReference type="PROSITE" id="PS51704">
    <property type="entry name" value="GP_PDE"/>
    <property type="match status" value="1"/>
</dbReference>
<dbReference type="GO" id="GO:0006644">
    <property type="term" value="P:phospholipid metabolic process"/>
    <property type="evidence" value="ECO:0007669"/>
    <property type="project" value="TreeGrafter"/>
</dbReference>
<dbReference type="RefSeq" id="WP_046579368.1">
    <property type="nucleotide sequence ID" value="NZ_CP010429.1"/>
</dbReference>
<dbReference type="KEGG" id="srd:SD10_11055"/>
<dbReference type="Gene3D" id="3.20.20.190">
    <property type="entry name" value="Phosphatidylinositol (PI) phosphodiesterase"/>
    <property type="match status" value="1"/>
</dbReference>
<dbReference type="Pfam" id="PF03009">
    <property type="entry name" value="GDPD"/>
    <property type="match status" value="1"/>
</dbReference>
<evidence type="ECO:0000313" key="3">
    <source>
        <dbReference type="Proteomes" id="UP000033054"/>
    </source>
</evidence>
<dbReference type="CDD" id="cd08566">
    <property type="entry name" value="GDPD_AtGDE_like"/>
    <property type="match status" value="1"/>
</dbReference>
<dbReference type="GO" id="GO:0005886">
    <property type="term" value="C:plasma membrane"/>
    <property type="evidence" value="ECO:0007669"/>
    <property type="project" value="TreeGrafter"/>
</dbReference>
<organism evidence="2 3">
    <name type="scientific">Spirosoma radiotolerans</name>
    <dbReference type="NCBI Taxonomy" id="1379870"/>
    <lineage>
        <taxon>Bacteria</taxon>
        <taxon>Pseudomonadati</taxon>
        <taxon>Bacteroidota</taxon>
        <taxon>Cytophagia</taxon>
        <taxon>Cytophagales</taxon>
        <taxon>Cytophagaceae</taxon>
        <taxon>Spirosoma</taxon>
    </lineage>
</organism>
<feature type="domain" description="GP-PDE" evidence="1">
    <location>
        <begin position="54"/>
        <end position="296"/>
    </location>
</feature>
<dbReference type="PROSITE" id="PS51257">
    <property type="entry name" value="PROKAR_LIPOPROTEIN"/>
    <property type="match status" value="1"/>
</dbReference>
<dbReference type="GO" id="GO:0006580">
    <property type="term" value="P:ethanolamine metabolic process"/>
    <property type="evidence" value="ECO:0007669"/>
    <property type="project" value="TreeGrafter"/>
</dbReference>
<evidence type="ECO:0000259" key="1">
    <source>
        <dbReference type="PROSITE" id="PS51704"/>
    </source>
</evidence>
<keyword evidence="3" id="KW-1185">Reference proteome</keyword>
<dbReference type="GO" id="GO:0070291">
    <property type="term" value="P:N-acylethanolamine metabolic process"/>
    <property type="evidence" value="ECO:0007669"/>
    <property type="project" value="TreeGrafter"/>
</dbReference>
<evidence type="ECO:0000313" key="2">
    <source>
        <dbReference type="EMBL" id="AKD58464.1"/>
    </source>
</evidence>
<dbReference type="SUPFAM" id="SSF51695">
    <property type="entry name" value="PLC-like phosphodiesterases"/>
    <property type="match status" value="1"/>
</dbReference>
<gene>
    <name evidence="2" type="ORF">SD10_11055</name>
</gene>
<dbReference type="EMBL" id="CP010429">
    <property type="protein sequence ID" value="AKD58464.1"/>
    <property type="molecule type" value="Genomic_DNA"/>
</dbReference>
<accession>A0A0E4A1L1</accession>
<dbReference type="HOGENOM" id="CLU_030006_9_0_10"/>
<proteinExistence type="predicted"/>
<dbReference type="AlphaFoldDB" id="A0A0E4A1L1"/>
<dbReference type="PANTHER" id="PTHR46320">
    <property type="entry name" value="GLYCEROPHOSPHODIESTER PHOSPHODIESTERASE 1"/>
    <property type="match status" value="1"/>
</dbReference>
<dbReference type="OrthoDB" id="384721at2"/>
<dbReference type="PANTHER" id="PTHR46320:SF1">
    <property type="entry name" value="GLYCEROPHOSPHODIESTER PHOSPHODIESTERASE 1"/>
    <property type="match status" value="1"/>
</dbReference>
<dbReference type="PATRIC" id="fig|1379870.5.peg.2407"/>
<dbReference type="Proteomes" id="UP000033054">
    <property type="component" value="Chromosome"/>
</dbReference>
<reference evidence="2 3" key="1">
    <citation type="journal article" date="2014" name="Curr. Microbiol.">
        <title>Spirosoma radiotolerans sp. nov., a gamma-radiation-resistant bacterium isolated from gamma ray-irradiated soil.</title>
        <authorList>
            <person name="Lee J.J."/>
            <person name="Srinivasan S."/>
            <person name="Lim S."/>
            <person name="Joe M."/>
            <person name="Im S."/>
            <person name="Bae S.I."/>
            <person name="Park K.R."/>
            <person name="Han J.H."/>
            <person name="Park S.H."/>
            <person name="Joo B.M."/>
            <person name="Park S.J."/>
            <person name="Kim M.K."/>
        </authorList>
    </citation>
    <scope>NUCLEOTIDE SEQUENCE [LARGE SCALE GENOMIC DNA]</scope>
    <source>
        <strain evidence="2 3">DG5A</strain>
    </source>
</reference>
<dbReference type="InterPro" id="IPR017946">
    <property type="entry name" value="PLC-like_Pdiesterase_TIM-brl"/>
</dbReference>
<dbReference type="GO" id="GO:0008889">
    <property type="term" value="F:glycerophosphodiester phosphodiesterase activity"/>
    <property type="evidence" value="ECO:0007669"/>
    <property type="project" value="TreeGrafter"/>
</dbReference>
<dbReference type="STRING" id="1379870.SD10_11055"/>